<dbReference type="InterPro" id="IPR027417">
    <property type="entry name" value="P-loop_NTPase"/>
</dbReference>
<dbReference type="Proteomes" id="UP000061135">
    <property type="component" value="Chromosome"/>
</dbReference>
<organism evidence="6 7">
    <name type="scientific">Polynucleobacter duraquae</name>
    <dbReference type="NCBI Taxonomy" id="1835254"/>
    <lineage>
        <taxon>Bacteria</taxon>
        <taxon>Pseudomonadati</taxon>
        <taxon>Pseudomonadota</taxon>
        <taxon>Betaproteobacteria</taxon>
        <taxon>Burkholderiales</taxon>
        <taxon>Burkholderiaceae</taxon>
        <taxon>Polynucleobacter</taxon>
    </lineage>
</organism>
<dbReference type="GO" id="GO:0006793">
    <property type="term" value="P:phosphorus metabolic process"/>
    <property type="evidence" value="ECO:0007669"/>
    <property type="project" value="InterPro"/>
</dbReference>
<dbReference type="EMBL" id="CP007501">
    <property type="protein sequence ID" value="AKD25249.1"/>
    <property type="molecule type" value="Genomic_DNA"/>
</dbReference>
<evidence type="ECO:0000256" key="4">
    <source>
        <dbReference type="RuleBase" id="RU369062"/>
    </source>
</evidence>
<proteinExistence type="inferred from homology"/>
<dbReference type="InterPro" id="IPR022486">
    <property type="entry name" value="PPK2_PA0141"/>
</dbReference>
<dbReference type="KEGG" id="pdq:CL55_00009160"/>
<evidence type="ECO:0000256" key="1">
    <source>
        <dbReference type="ARBA" id="ARBA00009924"/>
    </source>
</evidence>
<name>A0A0E3V0G0_9BURK</name>
<protein>
    <recommendedName>
        <fullName evidence="4">ADP/GDP-polyphosphate phosphotransferase</fullName>
        <ecNumber evidence="4">2.7.4.-</ecNumber>
    </recommendedName>
    <alternativeName>
        <fullName evidence="4">Polyphosphate kinase PPK2</fullName>
    </alternativeName>
</protein>
<dbReference type="EC" id="2.7.4.-" evidence="4"/>
<comment type="function">
    <text evidence="4">Uses inorganic polyphosphate (polyP) as a donor to convert GDP to GTP or ADP to ATP.</text>
</comment>
<dbReference type="NCBIfam" id="TIGR03707">
    <property type="entry name" value="PPK2_P_aer"/>
    <property type="match status" value="1"/>
</dbReference>
<evidence type="ECO:0000313" key="7">
    <source>
        <dbReference type="Proteomes" id="UP000061135"/>
    </source>
</evidence>
<reference evidence="6 7" key="1">
    <citation type="submission" date="2014-03" db="EMBL/GenBank/DDBJ databases">
        <title>Genome of Polynucleobacter strain MWH-MoK4.</title>
        <authorList>
            <person name="Hahn M.W."/>
        </authorList>
    </citation>
    <scope>NUCLEOTIDE SEQUENCE [LARGE SCALE GENOMIC DNA]</scope>
    <source>
        <strain evidence="6 7">MWH-MoK4</strain>
    </source>
</reference>
<gene>
    <name evidence="6" type="ORF">CL55_00009160</name>
</gene>
<dbReference type="Gene3D" id="3.40.50.300">
    <property type="entry name" value="P-loop containing nucleotide triphosphate hydrolases"/>
    <property type="match status" value="1"/>
</dbReference>
<dbReference type="STRING" id="1835254.CL55_00009160"/>
<keyword evidence="7" id="KW-1185">Reference proteome</keyword>
<dbReference type="PANTHER" id="PTHR34383">
    <property type="entry name" value="POLYPHOSPHATE:AMP PHOSPHOTRANSFERASE-RELATED"/>
    <property type="match status" value="1"/>
</dbReference>
<evidence type="ECO:0000313" key="6">
    <source>
        <dbReference type="EMBL" id="AKD25249.1"/>
    </source>
</evidence>
<dbReference type="InterPro" id="IPR022488">
    <property type="entry name" value="PPK2-related"/>
</dbReference>
<evidence type="ECO:0000256" key="3">
    <source>
        <dbReference type="ARBA" id="ARBA00022777"/>
    </source>
</evidence>
<comment type="subunit">
    <text evidence="4">Homotetramer.</text>
</comment>
<dbReference type="SUPFAM" id="SSF52540">
    <property type="entry name" value="P-loop containing nucleoside triphosphate hydrolases"/>
    <property type="match status" value="1"/>
</dbReference>
<dbReference type="PATRIC" id="fig|576611.7.peg.933"/>
<keyword evidence="2 4" id="KW-0808">Transferase</keyword>
<evidence type="ECO:0000259" key="5">
    <source>
        <dbReference type="Pfam" id="PF03976"/>
    </source>
</evidence>
<dbReference type="AlphaFoldDB" id="A0A0E3V0G0"/>
<dbReference type="PANTHER" id="PTHR34383:SF1">
    <property type="entry name" value="ADP-POLYPHOSPHATE PHOSPHOTRANSFERASE"/>
    <property type="match status" value="1"/>
</dbReference>
<dbReference type="InterPro" id="IPR016898">
    <property type="entry name" value="Polyphosphate_phosphotransfera"/>
</dbReference>
<dbReference type="HOGENOM" id="CLU_048699_3_0_4"/>
<feature type="domain" description="Polyphosphate kinase-2-related" evidence="5">
    <location>
        <begin position="10"/>
        <end position="235"/>
    </location>
</feature>
<accession>A0A0E3V0G0</accession>
<dbReference type="GO" id="GO:0008976">
    <property type="term" value="F:polyphosphate kinase activity"/>
    <property type="evidence" value="ECO:0007669"/>
    <property type="project" value="UniProtKB-UniRule"/>
</dbReference>
<keyword evidence="3 4" id="KW-0418">Kinase</keyword>
<dbReference type="RefSeq" id="WP_046330071.1">
    <property type="nucleotide sequence ID" value="NZ_CP007501.1"/>
</dbReference>
<evidence type="ECO:0000256" key="2">
    <source>
        <dbReference type="ARBA" id="ARBA00022679"/>
    </source>
</evidence>
<dbReference type="OrthoDB" id="9775224at2"/>
<dbReference type="Pfam" id="PF03976">
    <property type="entry name" value="PPK2"/>
    <property type="match status" value="1"/>
</dbReference>
<dbReference type="PIRSF" id="PIRSF028756">
    <property type="entry name" value="PPK2_prd"/>
    <property type="match status" value="1"/>
</dbReference>
<sequence>MLPVSNSEIHEHTYEADLRLLQIELVKLQRHIIQKGKRLLVILEGRDAAGKDGSIKSITEHLSPRDSRIVALNKPSPHEEGEWYFQRYVAQLPTAGEFVLFNRSWYNRAGVEKVMGFCTDDQYKQFMNTVNDFESLLVGSDIQIIKYYLDISKEEQAARLKDRAKDPLKQWKISPIDQKAQKMWSAYSEARDNMLKKTSSSDAPWTVVSANDKRLAHLNLIANLLSRVDYPDKDKKILKIDPKIVLTWPADSKRLPKLSQ</sequence>
<comment type="similarity">
    <text evidence="1 4">Belongs to the polyphosphate kinase 2 (PPK2) family. Class I subfamily.</text>
</comment>